<comment type="caution">
    <text evidence="1">The sequence shown here is derived from an EMBL/GenBank/DDBJ whole genome shotgun (WGS) entry which is preliminary data.</text>
</comment>
<dbReference type="EMBL" id="MU090212">
    <property type="protein sequence ID" value="KAF7848259.1"/>
    <property type="molecule type" value="Genomic_DNA"/>
</dbReference>
<name>A0A8T0CQB0_CORYI</name>
<dbReference type="Proteomes" id="UP000806378">
    <property type="component" value="Unassembled WGS sequence"/>
</dbReference>
<organism evidence="1 2">
    <name type="scientific">Corymbia citriodora subsp. variegata</name>
    <dbReference type="NCBI Taxonomy" id="360336"/>
    <lineage>
        <taxon>Eukaryota</taxon>
        <taxon>Viridiplantae</taxon>
        <taxon>Streptophyta</taxon>
        <taxon>Embryophyta</taxon>
        <taxon>Tracheophyta</taxon>
        <taxon>Spermatophyta</taxon>
        <taxon>Magnoliopsida</taxon>
        <taxon>eudicotyledons</taxon>
        <taxon>Gunneridae</taxon>
        <taxon>Pentapetalae</taxon>
        <taxon>rosids</taxon>
        <taxon>malvids</taxon>
        <taxon>Myrtales</taxon>
        <taxon>Myrtaceae</taxon>
        <taxon>Myrtoideae</taxon>
        <taxon>Eucalypteae</taxon>
        <taxon>Corymbia</taxon>
    </lineage>
</organism>
<dbReference type="AlphaFoldDB" id="A0A8T0CQB0"/>
<gene>
    <name evidence="1" type="ORF">BT93_L2160</name>
</gene>
<dbReference type="OrthoDB" id="4644at2759"/>
<evidence type="ECO:0000313" key="2">
    <source>
        <dbReference type="Proteomes" id="UP000806378"/>
    </source>
</evidence>
<keyword evidence="2" id="KW-1185">Reference proteome</keyword>
<dbReference type="Gramene" id="rna-gnl|WGS:JABURB|Cocit.L2160.1">
    <property type="protein sequence ID" value="cds-KAF7848259.1"/>
    <property type="gene ID" value="gene-BT93_L2160"/>
</dbReference>
<accession>A0A8T0CQB0</accession>
<proteinExistence type="predicted"/>
<evidence type="ECO:0000313" key="1">
    <source>
        <dbReference type="EMBL" id="KAF7848259.1"/>
    </source>
</evidence>
<protein>
    <submittedName>
        <fullName evidence="1">Uncharacterized protein</fullName>
    </submittedName>
</protein>
<reference evidence="1" key="1">
    <citation type="submission" date="2020-05" db="EMBL/GenBank/DDBJ databases">
        <title>WGS assembly of Corymbia citriodora subspecies variegata.</title>
        <authorList>
            <person name="Barry K."/>
            <person name="Hundley H."/>
            <person name="Shu S."/>
            <person name="Jenkins J."/>
            <person name="Grimwood J."/>
            <person name="Baten A."/>
        </authorList>
    </citation>
    <scope>NUCLEOTIDE SEQUENCE</scope>
    <source>
        <strain evidence="1">CV2-018</strain>
    </source>
</reference>
<sequence length="148" mass="16043">MSIPLPARHLMPLATTAIDFPSKHSSSRSLHGGAPFAGAADLSVFSLGWFGPSHSCAGWPRRKRLSLSQQTWLCGIMRRDQDVNNSGFGEESEMQMLGSEDDAGTQIPTQAQSLVEGSGAVLVSEYKPVPEVDYLQVSSFHSVLYMES</sequence>